<dbReference type="STRING" id="946362.F2UDV8"/>
<feature type="repeat" description="ANK" evidence="3">
    <location>
        <begin position="199"/>
        <end position="231"/>
    </location>
</feature>
<keyword evidence="2" id="KW-0067">ATP-binding</keyword>
<dbReference type="InterPro" id="IPR027417">
    <property type="entry name" value="P-loop_NTPase"/>
</dbReference>
<dbReference type="RefSeq" id="XP_004992453.1">
    <property type="nucleotide sequence ID" value="XM_004992396.1"/>
</dbReference>
<dbReference type="Proteomes" id="UP000007799">
    <property type="component" value="Unassembled WGS sequence"/>
</dbReference>
<dbReference type="InterPro" id="IPR036770">
    <property type="entry name" value="Ankyrin_rpt-contain_sf"/>
</dbReference>
<dbReference type="PANTHER" id="PTHR11638:SF93">
    <property type="entry name" value="MITOCHONDRIAL DISAGGREGASE"/>
    <property type="match status" value="1"/>
</dbReference>
<dbReference type="GO" id="GO:0008233">
    <property type="term" value="F:peptidase activity"/>
    <property type="evidence" value="ECO:0007669"/>
    <property type="project" value="UniProtKB-KW"/>
</dbReference>
<dbReference type="PROSITE" id="PS50088">
    <property type="entry name" value="ANK_REPEAT"/>
    <property type="match status" value="2"/>
</dbReference>
<evidence type="ECO:0000313" key="10">
    <source>
        <dbReference type="Proteomes" id="UP000007799"/>
    </source>
</evidence>
<evidence type="ECO:0000256" key="5">
    <source>
        <dbReference type="SAM" id="MobiDB-lite"/>
    </source>
</evidence>
<dbReference type="EMBL" id="GL832970">
    <property type="protein sequence ID" value="EGD74808.1"/>
    <property type="molecule type" value="Genomic_DNA"/>
</dbReference>
<dbReference type="Pfam" id="PF10431">
    <property type="entry name" value="ClpB_D2-small"/>
    <property type="match status" value="1"/>
</dbReference>
<evidence type="ECO:0000256" key="1">
    <source>
        <dbReference type="ARBA" id="ARBA00022741"/>
    </source>
</evidence>
<dbReference type="Pfam" id="PF12796">
    <property type="entry name" value="Ank_2"/>
    <property type="match status" value="1"/>
</dbReference>
<dbReference type="Pfam" id="PF07724">
    <property type="entry name" value="AAA_2"/>
    <property type="match status" value="1"/>
</dbReference>
<dbReference type="GO" id="GO:0006508">
    <property type="term" value="P:proteolysis"/>
    <property type="evidence" value="ECO:0007669"/>
    <property type="project" value="UniProtKB-KW"/>
</dbReference>
<keyword evidence="9" id="KW-0378">Hydrolase</keyword>
<evidence type="ECO:0000259" key="8">
    <source>
        <dbReference type="SMART" id="SM01086"/>
    </source>
</evidence>
<dbReference type="SMART" id="SM01086">
    <property type="entry name" value="ClpB_D2-small"/>
    <property type="match status" value="1"/>
</dbReference>
<accession>F2UDV8</accession>
<dbReference type="Gene3D" id="3.40.50.300">
    <property type="entry name" value="P-loop containing nucleotide triphosphate hydrolases"/>
    <property type="match status" value="1"/>
</dbReference>
<evidence type="ECO:0000256" key="3">
    <source>
        <dbReference type="PROSITE-ProRule" id="PRU00023"/>
    </source>
</evidence>
<keyword evidence="10" id="KW-1185">Reference proteome</keyword>
<dbReference type="InterPro" id="IPR050130">
    <property type="entry name" value="ClpA_ClpB"/>
</dbReference>
<name>F2UDV8_SALR5</name>
<feature type="repeat" description="ANK" evidence="3">
    <location>
        <begin position="139"/>
        <end position="171"/>
    </location>
</feature>
<protein>
    <submittedName>
        <fullName evidence="9">Caseinolytic protease C</fullName>
    </submittedName>
</protein>
<dbReference type="GO" id="GO:0034605">
    <property type="term" value="P:cellular response to heat"/>
    <property type="evidence" value="ECO:0007669"/>
    <property type="project" value="TreeGrafter"/>
</dbReference>
<feature type="region of interest" description="Disordered" evidence="5">
    <location>
        <begin position="619"/>
        <end position="659"/>
    </location>
</feature>
<dbReference type="SMART" id="SM00382">
    <property type="entry name" value="AAA"/>
    <property type="match status" value="1"/>
</dbReference>
<dbReference type="Gene3D" id="1.25.40.20">
    <property type="entry name" value="Ankyrin repeat-containing domain"/>
    <property type="match status" value="1"/>
</dbReference>
<keyword evidence="1" id="KW-0547">Nucleotide-binding</keyword>
<dbReference type="AlphaFoldDB" id="F2UDV8"/>
<sequence length="659" mass="73230">MMTMMTMMKGVRAAVAATTTAVSAVLRRGPARAHEVARLRVLSTPTAMTMSTRAGAGAGVLKAPLALVQNSRKAAAWGAVASTAVGVLGWSLFGDSNEGAVQCRQTNAPLLCKAAQFNDTQALEKLLQQGADVDDRHQLGWTALHVAAVNGNVDACRVLLEHGASVDLEDEYFPNMSRAAIIQRQRDFSSRLYPHMSTVGMTALHYAALVDSAELVELLIHHSADPNIKDHNECTAIEYTDNEHIKRRLRAYMEEHAALKEERERREAEERAEEAKRRRREFPLEERLHQYVVGQDGPIMAVAAAVRRRENGWHDEDHPLVFLFLGSSGVGKTELAKRLAQYIHHDEKATSNRSKGFIRLDMTEYQEKHEAAKLIGAPPGYVGHDEGGQLTKMLKSCPNAVVLLDEVEKAHPDVLTVMLQLFDEGRLTDGQGKTIDCKDAIFVMTSNLASDVIAEHAWELRKRAEELQGSDEHFSLSKQFKEQIIRPILKAHFKRDEFLGRIDEILYFVPFSKSELNQLVLLELKKWQQRAKERHNMELTWDDAVVQRVAEEYDIHYGARSLQHAVDQLIINRLAAAHEQDKISKGCSVQLFVTDGDVHLNVTAEQTGGALGWLFGSGKTSKQNTSNTNNNDSSSGSRSGADNAADKHMRGSSPSQDQD</sequence>
<dbReference type="InterPro" id="IPR019489">
    <property type="entry name" value="Clp_ATPase_C"/>
</dbReference>
<keyword evidence="3" id="KW-0040">ANK repeat</keyword>
<keyword evidence="6" id="KW-0732">Signal</keyword>
<feature type="signal peptide" evidence="6">
    <location>
        <begin position="1"/>
        <end position="16"/>
    </location>
</feature>
<dbReference type="GO" id="GO:0016887">
    <property type="term" value="F:ATP hydrolysis activity"/>
    <property type="evidence" value="ECO:0007669"/>
    <property type="project" value="InterPro"/>
</dbReference>
<feature type="chain" id="PRO_5003288593" evidence="6">
    <location>
        <begin position="17"/>
        <end position="659"/>
    </location>
</feature>
<evidence type="ECO:0000259" key="7">
    <source>
        <dbReference type="SMART" id="SM00382"/>
    </source>
</evidence>
<evidence type="ECO:0000256" key="4">
    <source>
        <dbReference type="SAM" id="Coils"/>
    </source>
</evidence>
<feature type="compositionally biased region" description="Low complexity" evidence="5">
    <location>
        <begin position="619"/>
        <end position="643"/>
    </location>
</feature>
<dbReference type="GO" id="GO:0005739">
    <property type="term" value="C:mitochondrion"/>
    <property type="evidence" value="ECO:0007669"/>
    <property type="project" value="TreeGrafter"/>
</dbReference>
<dbReference type="SMART" id="SM00248">
    <property type="entry name" value="ANK"/>
    <property type="match status" value="3"/>
</dbReference>
<proteinExistence type="predicted"/>
<dbReference type="PROSITE" id="PS50297">
    <property type="entry name" value="ANK_REP_REGION"/>
    <property type="match status" value="2"/>
</dbReference>
<dbReference type="InParanoid" id="F2UDV8"/>
<dbReference type="SUPFAM" id="SSF52540">
    <property type="entry name" value="P-loop containing nucleoside triphosphate hydrolases"/>
    <property type="match status" value="1"/>
</dbReference>
<dbReference type="CDD" id="cd19499">
    <property type="entry name" value="RecA-like_ClpB_Hsp104-like"/>
    <property type="match status" value="1"/>
</dbReference>
<keyword evidence="4" id="KW-0175">Coiled coil</keyword>
<organism evidence="10">
    <name type="scientific">Salpingoeca rosetta (strain ATCC 50818 / BSB-021)</name>
    <dbReference type="NCBI Taxonomy" id="946362"/>
    <lineage>
        <taxon>Eukaryota</taxon>
        <taxon>Choanoflagellata</taxon>
        <taxon>Craspedida</taxon>
        <taxon>Salpingoecidae</taxon>
        <taxon>Salpingoeca</taxon>
    </lineage>
</organism>
<dbReference type="InterPro" id="IPR002110">
    <property type="entry name" value="Ankyrin_rpt"/>
</dbReference>
<reference evidence="9" key="1">
    <citation type="submission" date="2009-08" db="EMBL/GenBank/DDBJ databases">
        <title>Annotation of Salpingoeca rosetta.</title>
        <authorList>
            <consortium name="The Broad Institute Genome Sequencing Platform"/>
            <person name="Russ C."/>
            <person name="Cuomo C."/>
            <person name="Burger G."/>
            <person name="Gray M.W."/>
            <person name="Holland P.W.H."/>
            <person name="King N."/>
            <person name="Lang F.B.F."/>
            <person name="Roger A.J."/>
            <person name="Ruiz-Trillo I."/>
            <person name="Young S.K."/>
            <person name="Zeng Q."/>
            <person name="Gargeya S."/>
            <person name="Alvarado L."/>
            <person name="Berlin A."/>
            <person name="Chapman S.B."/>
            <person name="Chen Z."/>
            <person name="Freedman E."/>
            <person name="Gellesch M."/>
            <person name="Goldberg J."/>
            <person name="Griggs A."/>
            <person name="Gujja S."/>
            <person name="Heilman E."/>
            <person name="Heiman D."/>
            <person name="Howarth C."/>
            <person name="Mehta T."/>
            <person name="Neiman D."/>
            <person name="Pearson M."/>
            <person name="Roberts A."/>
            <person name="Saif S."/>
            <person name="Shea T."/>
            <person name="Shenoy N."/>
            <person name="Sisk P."/>
            <person name="Stolte C."/>
            <person name="Sykes S."/>
            <person name="White J."/>
            <person name="Yandava C."/>
            <person name="Haas B."/>
            <person name="Nusbaum C."/>
            <person name="Birren B."/>
        </authorList>
    </citation>
    <scope>NUCLEOTIDE SEQUENCE [LARGE SCALE GENOMIC DNA]</scope>
    <source>
        <strain evidence="9">ATCC 50818</strain>
    </source>
</reference>
<dbReference type="PRINTS" id="PR01415">
    <property type="entry name" value="ANKYRIN"/>
</dbReference>
<feature type="domain" description="Clp ATPase C-terminal" evidence="8">
    <location>
        <begin position="511"/>
        <end position="600"/>
    </location>
</feature>
<dbReference type="GO" id="GO:0005524">
    <property type="term" value="F:ATP binding"/>
    <property type="evidence" value="ECO:0007669"/>
    <property type="project" value="UniProtKB-KW"/>
</dbReference>
<evidence type="ECO:0000313" key="9">
    <source>
        <dbReference type="EMBL" id="EGD74808.1"/>
    </source>
</evidence>
<dbReference type="eggNOG" id="KOG1051">
    <property type="taxonomic scope" value="Eukaryota"/>
</dbReference>
<evidence type="ECO:0000256" key="6">
    <source>
        <dbReference type="SAM" id="SignalP"/>
    </source>
</evidence>
<feature type="coiled-coil region" evidence="4">
    <location>
        <begin position="242"/>
        <end position="285"/>
    </location>
</feature>
<dbReference type="OrthoDB" id="47330at2759"/>
<dbReference type="InterPro" id="IPR003959">
    <property type="entry name" value="ATPase_AAA_core"/>
</dbReference>
<evidence type="ECO:0000256" key="2">
    <source>
        <dbReference type="ARBA" id="ARBA00022840"/>
    </source>
</evidence>
<dbReference type="GeneID" id="16073019"/>
<dbReference type="PRINTS" id="PR00300">
    <property type="entry name" value="CLPPROTEASEA"/>
</dbReference>
<dbReference type="InterPro" id="IPR001270">
    <property type="entry name" value="ClpA/B"/>
</dbReference>
<dbReference type="SUPFAM" id="SSF48403">
    <property type="entry name" value="Ankyrin repeat"/>
    <property type="match status" value="1"/>
</dbReference>
<dbReference type="PANTHER" id="PTHR11638">
    <property type="entry name" value="ATP-DEPENDENT CLP PROTEASE"/>
    <property type="match status" value="1"/>
</dbReference>
<dbReference type="FunCoup" id="F2UDV8">
    <property type="interactions" value="332"/>
</dbReference>
<feature type="domain" description="AAA+ ATPase" evidence="7">
    <location>
        <begin position="318"/>
        <end position="503"/>
    </location>
</feature>
<gene>
    <name evidence="9" type="ORF">PTSG_07041</name>
</gene>
<dbReference type="Gene3D" id="1.10.8.60">
    <property type="match status" value="1"/>
</dbReference>
<dbReference type="InterPro" id="IPR003593">
    <property type="entry name" value="AAA+_ATPase"/>
</dbReference>
<keyword evidence="9" id="KW-0645">Protease</keyword>
<dbReference type="KEGG" id="sre:PTSG_07041"/>
<dbReference type="OMA" id="ARYMHRD"/>